<evidence type="ECO:0000256" key="7">
    <source>
        <dbReference type="ARBA" id="ARBA00023136"/>
    </source>
</evidence>
<dbReference type="Pfam" id="PF02293">
    <property type="entry name" value="AmiS_UreI"/>
    <property type="match status" value="1"/>
</dbReference>
<keyword evidence="5 8" id="KW-0812">Transmembrane</keyword>
<comment type="subcellular location">
    <subcellularLocation>
        <location evidence="1">Cell membrane</location>
        <topology evidence="1">Multi-pass membrane protein</topology>
    </subcellularLocation>
</comment>
<accession>A0A329QRH1</accession>
<sequence length="196" mass="21361">MTGDAPDPQPPITATHPRRVCPKPGGDETVLGLVLLYVGAVLFVNGIWLLGRINAREVAIMNIFTGLVGALVAIFAVAQQDLASIQLAGYVLLFAFTYLWVAYNQYIEAEGSGLGWYCLFVAITAVPVSIITLAEADTVFLSWLGINWAAWAVLWFLYFLLLAVKRPIQQLAAYVTIVVGIGTAWLPGFLVLNEYI</sequence>
<evidence type="ECO:0000256" key="5">
    <source>
        <dbReference type="ARBA" id="ARBA00022692"/>
    </source>
</evidence>
<organism evidence="9 10">
    <name type="scientific">Phytoactinopolyspora halophila</name>
    <dbReference type="NCBI Taxonomy" id="1981511"/>
    <lineage>
        <taxon>Bacteria</taxon>
        <taxon>Bacillati</taxon>
        <taxon>Actinomycetota</taxon>
        <taxon>Actinomycetes</taxon>
        <taxon>Jiangellales</taxon>
        <taxon>Jiangellaceae</taxon>
        <taxon>Phytoactinopolyspora</taxon>
    </lineage>
</organism>
<proteinExistence type="inferred from homology"/>
<evidence type="ECO:0000313" key="9">
    <source>
        <dbReference type="EMBL" id="RAW14803.1"/>
    </source>
</evidence>
<dbReference type="OrthoDB" id="6636366at2"/>
<feature type="transmembrane region" description="Helical" evidence="8">
    <location>
        <begin position="171"/>
        <end position="192"/>
    </location>
</feature>
<evidence type="ECO:0000256" key="6">
    <source>
        <dbReference type="ARBA" id="ARBA00022989"/>
    </source>
</evidence>
<feature type="transmembrane region" description="Helical" evidence="8">
    <location>
        <begin position="114"/>
        <end position="134"/>
    </location>
</feature>
<evidence type="ECO:0000256" key="1">
    <source>
        <dbReference type="ARBA" id="ARBA00004651"/>
    </source>
</evidence>
<dbReference type="Gene3D" id="1.25.40.600">
    <property type="match status" value="1"/>
</dbReference>
<reference evidence="9 10" key="1">
    <citation type="submission" date="2018-06" db="EMBL/GenBank/DDBJ databases">
        <title>Phytoactinopolyspora halophila sp. nov., a novel halophilic actinomycete isolated from a saline soil in China.</title>
        <authorList>
            <person name="Tang S.-K."/>
        </authorList>
    </citation>
    <scope>NUCLEOTIDE SEQUENCE [LARGE SCALE GENOMIC DNA]</scope>
    <source>
        <strain evidence="9 10">YIM 96934</strain>
    </source>
</reference>
<evidence type="ECO:0000256" key="3">
    <source>
        <dbReference type="ARBA" id="ARBA00022448"/>
    </source>
</evidence>
<dbReference type="Proteomes" id="UP000250462">
    <property type="component" value="Unassembled WGS sequence"/>
</dbReference>
<evidence type="ECO:0000256" key="2">
    <source>
        <dbReference type="ARBA" id="ARBA00010068"/>
    </source>
</evidence>
<keyword evidence="6 8" id="KW-1133">Transmembrane helix</keyword>
<dbReference type="EMBL" id="QMIG01000007">
    <property type="protein sequence ID" value="RAW14803.1"/>
    <property type="molecule type" value="Genomic_DNA"/>
</dbReference>
<feature type="transmembrane region" description="Helical" evidence="8">
    <location>
        <begin position="140"/>
        <end position="164"/>
    </location>
</feature>
<comment type="caution">
    <text evidence="9">The sequence shown here is derived from an EMBL/GenBank/DDBJ whole genome shotgun (WGS) entry which is preliminary data.</text>
</comment>
<gene>
    <name evidence="9" type="ORF">DPM12_09930</name>
</gene>
<feature type="transmembrane region" description="Helical" evidence="8">
    <location>
        <begin position="84"/>
        <end position="102"/>
    </location>
</feature>
<keyword evidence="4" id="KW-1003">Cell membrane</keyword>
<dbReference type="InterPro" id="IPR003211">
    <property type="entry name" value="AmiSUreI_transpt"/>
</dbReference>
<keyword evidence="10" id="KW-1185">Reference proteome</keyword>
<dbReference type="CDD" id="cd13747">
    <property type="entry name" value="UreI_AmiS_like_1"/>
    <property type="match status" value="1"/>
</dbReference>
<feature type="transmembrane region" description="Helical" evidence="8">
    <location>
        <begin position="58"/>
        <end position="78"/>
    </location>
</feature>
<evidence type="ECO:0000256" key="8">
    <source>
        <dbReference type="SAM" id="Phobius"/>
    </source>
</evidence>
<keyword evidence="7 8" id="KW-0472">Membrane</keyword>
<protein>
    <submittedName>
        <fullName evidence="9">Transporter</fullName>
    </submittedName>
</protein>
<comment type="similarity">
    <text evidence="2">Belongs to the AmiS/UreI family.</text>
</comment>
<name>A0A329QRH1_9ACTN</name>
<dbReference type="AlphaFoldDB" id="A0A329QRH1"/>
<keyword evidence="3" id="KW-0813">Transport</keyword>
<evidence type="ECO:0000313" key="10">
    <source>
        <dbReference type="Proteomes" id="UP000250462"/>
    </source>
</evidence>
<dbReference type="GO" id="GO:0005886">
    <property type="term" value="C:plasma membrane"/>
    <property type="evidence" value="ECO:0007669"/>
    <property type="project" value="UniProtKB-SubCell"/>
</dbReference>
<dbReference type="InterPro" id="IPR038523">
    <property type="entry name" value="AmiSUreI_transpt_sf"/>
</dbReference>
<evidence type="ECO:0000256" key="4">
    <source>
        <dbReference type="ARBA" id="ARBA00022475"/>
    </source>
</evidence>
<feature type="transmembrane region" description="Helical" evidence="8">
    <location>
        <begin position="30"/>
        <end position="51"/>
    </location>
</feature>